<dbReference type="SUPFAM" id="SSF48403">
    <property type="entry name" value="Ankyrin repeat"/>
    <property type="match status" value="1"/>
</dbReference>
<accession>W9I046</accession>
<proteinExistence type="predicted"/>
<protein>
    <submittedName>
        <fullName evidence="1">Uncharacterized protein</fullName>
    </submittedName>
</protein>
<organism evidence="1 2">
    <name type="scientific">Fusarium oxysporum NRRL 32931</name>
    <dbReference type="NCBI Taxonomy" id="660029"/>
    <lineage>
        <taxon>Eukaryota</taxon>
        <taxon>Fungi</taxon>
        <taxon>Dikarya</taxon>
        <taxon>Ascomycota</taxon>
        <taxon>Pezizomycotina</taxon>
        <taxon>Sordariomycetes</taxon>
        <taxon>Hypocreomycetidae</taxon>
        <taxon>Hypocreales</taxon>
        <taxon>Nectriaceae</taxon>
        <taxon>Fusarium</taxon>
        <taxon>Fusarium oxysporum species complex</taxon>
    </lineage>
</organism>
<sequence length="112" mass="12722">MRRDFPMAQYAAVFWMDFAVSAEASEEIVRSTVNFLRDETTFQLWCHLYQADRLWYSRTRRPRAFGLYYAYLGGLVEAARILITKGADINAQGGTYGNALQAALSRGNLEAV</sequence>
<dbReference type="InterPro" id="IPR036770">
    <property type="entry name" value="Ankyrin_rpt-contain_sf"/>
</dbReference>
<dbReference type="AlphaFoldDB" id="W9I046"/>
<dbReference type="Proteomes" id="UP000030753">
    <property type="component" value="Unassembled WGS sequence"/>
</dbReference>
<dbReference type="HOGENOM" id="CLU_2145951_0_0_1"/>
<gene>
    <name evidence="1" type="ORF">FOYG_12955</name>
</gene>
<dbReference type="OrthoDB" id="4772757at2759"/>
<name>W9I046_FUSOX</name>
<dbReference type="Gene3D" id="1.25.40.20">
    <property type="entry name" value="Ankyrin repeat-containing domain"/>
    <property type="match status" value="1"/>
</dbReference>
<reference evidence="1 2" key="1">
    <citation type="submission" date="2011-06" db="EMBL/GenBank/DDBJ databases">
        <title>The Genome Sequence of Fusarium oxysporum FOSC 3-a.</title>
        <authorList>
            <consortium name="The Broad Institute Genome Sequencing Platform"/>
            <person name="Ma L.-J."/>
            <person name="Gale L.R."/>
            <person name="Schwartz D.C."/>
            <person name="Zhou S."/>
            <person name="Corby-Kistler H."/>
            <person name="Young S.K."/>
            <person name="Zeng Q."/>
            <person name="Gargeya S."/>
            <person name="Fitzgerald M."/>
            <person name="Haas B."/>
            <person name="Abouelleil A."/>
            <person name="Alvarado L."/>
            <person name="Arachchi H.M."/>
            <person name="Berlin A."/>
            <person name="Brown A."/>
            <person name="Chapman S.B."/>
            <person name="Chen Z."/>
            <person name="Dunbar C."/>
            <person name="Freedman E."/>
            <person name="Gearin G."/>
            <person name="Gellesch M."/>
            <person name="Goldberg J."/>
            <person name="Griggs A."/>
            <person name="Gujja S."/>
            <person name="Heiman D."/>
            <person name="Howarth C."/>
            <person name="Larson L."/>
            <person name="Lui A."/>
            <person name="MacDonald P.J.P."/>
            <person name="Mehta T."/>
            <person name="Montmayeur A."/>
            <person name="Murphy C."/>
            <person name="Neiman D."/>
            <person name="Pearson M."/>
            <person name="Priest M."/>
            <person name="Roberts A."/>
            <person name="Saif S."/>
            <person name="Shea T."/>
            <person name="Shenoy N."/>
            <person name="Sisk P."/>
            <person name="Stolte C."/>
            <person name="Sykes S."/>
            <person name="Wortman J."/>
            <person name="Nusbaum C."/>
            <person name="Birren B."/>
        </authorList>
    </citation>
    <scope>NUCLEOTIDE SEQUENCE [LARGE SCALE GENOMIC DNA]</scope>
    <source>
        <strain evidence="2">FOSC 3-a</strain>
    </source>
</reference>
<evidence type="ECO:0000313" key="2">
    <source>
        <dbReference type="Proteomes" id="UP000030753"/>
    </source>
</evidence>
<dbReference type="EMBL" id="JH717846">
    <property type="protein sequence ID" value="EWY85856.1"/>
    <property type="molecule type" value="Genomic_DNA"/>
</dbReference>
<evidence type="ECO:0000313" key="1">
    <source>
        <dbReference type="EMBL" id="EWY85856.1"/>
    </source>
</evidence>